<dbReference type="AlphaFoldDB" id="A0A0R3E7Z4"/>
<keyword evidence="4" id="KW-1185">Reference proteome</keyword>
<dbReference type="InterPro" id="IPR057770">
    <property type="entry name" value="YscD/Y4YQ_C"/>
</dbReference>
<gene>
    <name evidence="3" type="ORF">AOQ71_06685</name>
</gene>
<feature type="transmembrane region" description="Helical" evidence="1">
    <location>
        <begin position="117"/>
        <end position="138"/>
    </location>
</feature>
<accession>A0A0R3E7Z4</accession>
<feature type="domain" description="YscD/Y4YQ C-terminal" evidence="2">
    <location>
        <begin position="243"/>
        <end position="294"/>
    </location>
</feature>
<dbReference type="OrthoDB" id="9806163at2"/>
<reference evidence="3 4" key="1">
    <citation type="submission" date="2015-09" db="EMBL/GenBank/DDBJ databases">
        <title>Draft Genome Sequence of Bradyrhizobium manausense Strain BR 3351T, a Novel Symbiotic Nitrogen-Fixing Alphaproteobacterium Isolated from Brazilian Amazon Rain Forest.</title>
        <authorList>
            <person name="De Araujo J.L."/>
            <person name="Zilli J.E."/>
        </authorList>
    </citation>
    <scope>NUCLEOTIDE SEQUENCE [LARGE SCALE GENOMIC DNA]</scope>
    <source>
        <strain evidence="3 4">BR3351</strain>
    </source>
</reference>
<dbReference type="Pfam" id="PF23893">
    <property type="entry name" value="Y4YQ_C"/>
    <property type="match status" value="1"/>
</dbReference>
<evidence type="ECO:0000259" key="2">
    <source>
        <dbReference type="Pfam" id="PF23893"/>
    </source>
</evidence>
<keyword evidence="1" id="KW-1133">Transmembrane helix</keyword>
<dbReference type="STRING" id="989370.AOQ71_06685"/>
<evidence type="ECO:0000313" key="4">
    <source>
        <dbReference type="Proteomes" id="UP000051936"/>
    </source>
</evidence>
<dbReference type="Proteomes" id="UP000051936">
    <property type="component" value="Unassembled WGS sequence"/>
</dbReference>
<organism evidence="3 4">
    <name type="scientific">Bradyrhizobium manausense</name>
    <dbReference type="NCBI Taxonomy" id="989370"/>
    <lineage>
        <taxon>Bacteria</taxon>
        <taxon>Pseudomonadati</taxon>
        <taxon>Pseudomonadota</taxon>
        <taxon>Alphaproteobacteria</taxon>
        <taxon>Hyphomicrobiales</taxon>
        <taxon>Nitrobacteraceae</taxon>
        <taxon>Bradyrhizobium</taxon>
    </lineage>
</organism>
<evidence type="ECO:0000256" key="1">
    <source>
        <dbReference type="SAM" id="Phobius"/>
    </source>
</evidence>
<keyword evidence="1" id="KW-0472">Membrane</keyword>
<proteinExistence type="predicted"/>
<evidence type="ECO:0000313" key="3">
    <source>
        <dbReference type="EMBL" id="KRQ16244.1"/>
    </source>
</evidence>
<sequence length="296" mass="31197">MNEAASFHFEVLSGLYAGLSGKAAGGTSLIGSGFDADMIFVEQELEPHHLRVTFVGNSIEIEALAAISTTAGEGEIAAGERVVHSLPVVVHAGAMSIRWSMQDAVVDSSIDRSRAPISALAIVLLGVIAIGAFSSVFFKVSAGAQSANAPPAAEPTPKLRTVRPNDRHAQDAAELLKQEVVKAGLIDIRVGSGPGFVSAEGTVTPATLAKWQELQQRFDGQTNGALTLVNGVLVKEDKQPSAIALEAVWRGEQPYLLIGGQKYFVGALLADGWLVDRIEEGRVLLSRNGRFAALAY</sequence>
<keyword evidence="1" id="KW-0812">Transmembrane</keyword>
<dbReference type="RefSeq" id="WP_057743421.1">
    <property type="nucleotide sequence ID" value="NZ_LJYG01000029.1"/>
</dbReference>
<dbReference type="EMBL" id="LJYG01000029">
    <property type="protein sequence ID" value="KRQ16244.1"/>
    <property type="molecule type" value="Genomic_DNA"/>
</dbReference>
<name>A0A0R3E7Z4_9BRAD</name>
<protein>
    <recommendedName>
        <fullName evidence="2">YscD/Y4YQ C-terminal domain-containing protein</fullName>
    </recommendedName>
</protein>
<comment type="caution">
    <text evidence="3">The sequence shown here is derived from an EMBL/GenBank/DDBJ whole genome shotgun (WGS) entry which is preliminary data.</text>
</comment>